<dbReference type="Gene3D" id="1.10.10.2840">
    <property type="entry name" value="PucR C-terminal helix-turn-helix domain"/>
    <property type="match status" value="1"/>
</dbReference>
<dbReference type="InterPro" id="IPR042070">
    <property type="entry name" value="PucR_C-HTH_sf"/>
</dbReference>
<feature type="domain" description="PucR C-terminal helix-turn-helix" evidence="1">
    <location>
        <begin position="3"/>
        <end position="53"/>
    </location>
</feature>
<dbReference type="EMBL" id="JBHTEE010000001">
    <property type="protein sequence ID" value="MFC7601403.1"/>
    <property type="molecule type" value="Genomic_DNA"/>
</dbReference>
<name>A0ABW2SYK3_9ACTN</name>
<dbReference type="Proteomes" id="UP001596514">
    <property type="component" value="Unassembled WGS sequence"/>
</dbReference>
<dbReference type="Pfam" id="PF13556">
    <property type="entry name" value="HTH_30"/>
    <property type="match status" value="1"/>
</dbReference>
<reference evidence="3" key="1">
    <citation type="journal article" date="2019" name="Int. J. Syst. Evol. Microbiol.">
        <title>The Global Catalogue of Microorganisms (GCM) 10K type strain sequencing project: providing services to taxonomists for standard genome sequencing and annotation.</title>
        <authorList>
            <consortium name="The Broad Institute Genomics Platform"/>
            <consortium name="The Broad Institute Genome Sequencing Center for Infectious Disease"/>
            <person name="Wu L."/>
            <person name="Ma J."/>
        </authorList>
    </citation>
    <scope>NUCLEOTIDE SEQUENCE [LARGE SCALE GENOMIC DNA]</scope>
    <source>
        <strain evidence="3">JCM 10083</strain>
    </source>
</reference>
<proteinExistence type="predicted"/>
<keyword evidence="3" id="KW-1185">Reference proteome</keyword>
<evidence type="ECO:0000313" key="3">
    <source>
        <dbReference type="Proteomes" id="UP001596514"/>
    </source>
</evidence>
<dbReference type="InterPro" id="IPR025736">
    <property type="entry name" value="PucR_C-HTH_dom"/>
</dbReference>
<sequence length="61" mass="6983">MRICLRLDAGQHMTARVLHAHRDSLRYRLAQIGKLLQADLEHLGTLLIRDLAYRTYDPVGG</sequence>
<accession>A0ABW2SYK3</accession>
<dbReference type="RefSeq" id="WP_386274326.1">
    <property type="nucleotide sequence ID" value="NZ_JBHSIJ010000002.1"/>
</dbReference>
<protein>
    <submittedName>
        <fullName evidence="2">Helix-turn-helix domain-containing protein</fullName>
    </submittedName>
</protein>
<organism evidence="2 3">
    <name type="scientific">Streptosporangium amethystogenes subsp. fukuiense</name>
    <dbReference type="NCBI Taxonomy" id="698418"/>
    <lineage>
        <taxon>Bacteria</taxon>
        <taxon>Bacillati</taxon>
        <taxon>Actinomycetota</taxon>
        <taxon>Actinomycetes</taxon>
        <taxon>Streptosporangiales</taxon>
        <taxon>Streptosporangiaceae</taxon>
        <taxon>Streptosporangium</taxon>
    </lineage>
</organism>
<evidence type="ECO:0000313" key="2">
    <source>
        <dbReference type="EMBL" id="MFC7601403.1"/>
    </source>
</evidence>
<evidence type="ECO:0000259" key="1">
    <source>
        <dbReference type="Pfam" id="PF13556"/>
    </source>
</evidence>
<gene>
    <name evidence="2" type="ORF">ACFQVD_15005</name>
</gene>
<comment type="caution">
    <text evidence="2">The sequence shown here is derived from an EMBL/GenBank/DDBJ whole genome shotgun (WGS) entry which is preliminary data.</text>
</comment>